<organism evidence="8 9">
    <name type="scientific">Neoasaia chiangmaiensis</name>
    <dbReference type="NCBI Taxonomy" id="320497"/>
    <lineage>
        <taxon>Bacteria</taxon>
        <taxon>Pseudomonadati</taxon>
        <taxon>Pseudomonadota</taxon>
        <taxon>Alphaproteobacteria</taxon>
        <taxon>Acetobacterales</taxon>
        <taxon>Acetobacteraceae</taxon>
        <taxon>Neoasaia</taxon>
    </lineage>
</organism>
<dbReference type="SUPFAM" id="SSF69304">
    <property type="entry name" value="Tricorn protease N-terminal domain"/>
    <property type="match status" value="1"/>
</dbReference>
<evidence type="ECO:0000256" key="5">
    <source>
        <dbReference type="ARBA" id="ARBA00022801"/>
    </source>
</evidence>
<dbReference type="Pfam" id="PF14684">
    <property type="entry name" value="Tricorn_C1"/>
    <property type="match status" value="1"/>
</dbReference>
<dbReference type="SUPFAM" id="SSF50156">
    <property type="entry name" value="PDZ domain-like"/>
    <property type="match status" value="1"/>
</dbReference>
<dbReference type="InterPro" id="IPR028204">
    <property type="entry name" value="Tricorn_C1"/>
</dbReference>
<reference evidence="8 9" key="1">
    <citation type="submission" date="2016-03" db="EMBL/GenBank/DDBJ databases">
        <title>Acetic acid bacteria sequencing.</title>
        <authorList>
            <person name="Brandt J."/>
            <person name="Jakob F."/>
            <person name="Vogel R.F."/>
        </authorList>
    </citation>
    <scope>NUCLEOTIDE SEQUENCE [LARGE SCALE GENOMIC DNA]</scope>
    <source>
        <strain evidence="8 9">NBRC 101099</strain>
    </source>
</reference>
<dbReference type="InterPro" id="IPR015943">
    <property type="entry name" value="WD40/YVTN_repeat-like_dom_sf"/>
</dbReference>
<dbReference type="KEGG" id="nch:A0U93_10515"/>
<accession>A0A1U9KRC6</accession>
<dbReference type="Gene3D" id="3.90.226.10">
    <property type="entry name" value="2-enoyl-CoA Hydratase, Chain A, domain 1"/>
    <property type="match status" value="1"/>
</dbReference>
<evidence type="ECO:0000256" key="6">
    <source>
        <dbReference type="ARBA" id="ARBA00022825"/>
    </source>
</evidence>
<dbReference type="InterPro" id="IPR029414">
    <property type="entry name" value="Tricorn_PDZ"/>
</dbReference>
<dbReference type="GO" id="GO:0006508">
    <property type="term" value="P:proteolysis"/>
    <property type="evidence" value="ECO:0007669"/>
    <property type="project" value="UniProtKB-UniRule"/>
</dbReference>
<evidence type="ECO:0000256" key="1">
    <source>
        <dbReference type="ARBA" id="ARBA00004496"/>
    </source>
</evidence>
<dbReference type="InterPro" id="IPR012393">
    <property type="entry name" value="Tricorn_protease"/>
</dbReference>
<comment type="subcellular location">
    <subcellularLocation>
        <location evidence="1 7">Cytoplasm</location>
    </subcellularLocation>
</comment>
<keyword evidence="9" id="KW-1185">Reference proteome</keyword>
<dbReference type="Gene3D" id="2.120.10.60">
    <property type="entry name" value="Tricorn protease N-terminal domain"/>
    <property type="match status" value="1"/>
</dbReference>
<dbReference type="RefSeq" id="WP_077807328.1">
    <property type="nucleotide sequence ID" value="NZ_BJXS01000003.1"/>
</dbReference>
<dbReference type="InterPro" id="IPR036034">
    <property type="entry name" value="PDZ_sf"/>
</dbReference>
<evidence type="ECO:0000256" key="4">
    <source>
        <dbReference type="ARBA" id="ARBA00022670"/>
    </source>
</evidence>
<protein>
    <recommendedName>
        <fullName evidence="7">Tricorn protease homolog</fullName>
        <ecNumber evidence="7">3.4.21.-</ecNumber>
    </recommendedName>
</protein>
<comment type="function">
    <text evidence="7">Degrades oligopeptides.</text>
</comment>
<comment type="similarity">
    <text evidence="2 7">Belongs to the peptidase S41B family.</text>
</comment>
<dbReference type="InterPro" id="IPR005151">
    <property type="entry name" value="Tail-specific_protease"/>
</dbReference>
<proteinExistence type="inferred from homology"/>
<dbReference type="SUPFAM" id="SSF52096">
    <property type="entry name" value="ClpP/crotonase"/>
    <property type="match status" value="1"/>
</dbReference>
<dbReference type="CDD" id="cd07562">
    <property type="entry name" value="Peptidase_S41_TRI"/>
    <property type="match status" value="1"/>
</dbReference>
<dbReference type="Pfam" id="PF03572">
    <property type="entry name" value="Peptidase_S41"/>
    <property type="match status" value="1"/>
</dbReference>
<dbReference type="STRING" id="320497.A0U93_10515"/>
<dbReference type="GO" id="GO:0008236">
    <property type="term" value="F:serine-type peptidase activity"/>
    <property type="evidence" value="ECO:0007669"/>
    <property type="project" value="UniProtKB-UniRule"/>
</dbReference>
<evidence type="ECO:0000256" key="7">
    <source>
        <dbReference type="PIRNR" id="PIRNR036421"/>
    </source>
</evidence>
<dbReference type="Pfam" id="PF26550">
    <property type="entry name" value="Tricorn_2nd"/>
    <property type="match status" value="1"/>
</dbReference>
<dbReference type="Gene3D" id="3.30.750.44">
    <property type="match status" value="1"/>
</dbReference>
<dbReference type="PANTHER" id="PTHR43253:SF1">
    <property type="entry name" value="TRICORN PROTEASE HOMOLOG 2-RELATED"/>
    <property type="match status" value="1"/>
</dbReference>
<dbReference type="Pfam" id="PF26549">
    <property type="entry name" value="Tricorn_N"/>
    <property type="match status" value="1"/>
</dbReference>
<dbReference type="SMART" id="SM00245">
    <property type="entry name" value="TSPc"/>
    <property type="match status" value="1"/>
</dbReference>
<dbReference type="Gene3D" id="2.130.10.10">
    <property type="entry name" value="YVTN repeat-like/Quinoprotein amine dehydrogenase"/>
    <property type="match status" value="1"/>
</dbReference>
<evidence type="ECO:0000313" key="9">
    <source>
        <dbReference type="Proteomes" id="UP000188604"/>
    </source>
</evidence>
<keyword evidence="6 7" id="KW-0720">Serine protease</keyword>
<keyword evidence="5 7" id="KW-0378">Hydrolase</keyword>
<sequence>MTRTVRLLRRARLLALMPLALAAPQFARAEAVQADAQHTFMRYPALHGDTIVFVAHGNLWRVSRNGGAAQRLTSEAGDDIAPRYSPDGKWIAFTASYQGNDDVYVIPAEGGPARRLTFHSDITAHAPTRWGPDNLVVTWTPDSRAIVYLSRQRAWNSWITQPYSVPLTGGLSTPLPLDRAGFMTFGPDGHTVALTRIFRDFRTWKRYNGGLAQNIYSYDLNSHDLKQLTDWSGTSTQPMWFGRKVYFLSDHDRNRRANIWVLDLDTHQTREVTHFTDYDVDFPSLGDNGLTFQQGGSLWVLDLPSETLKHVDATVPDDGVRTMARPVEAWRTIRATDYAHRPDFALSPNGKRAAMIARGDLFTLPSEHGAVRNLTHSSDANDDHPAFSPDGSQIAYTADTDGEQQIYLRPAGGGPRKAITHFTDGYRYGPAFSPDGHRLAFTDNLHRLWVMPIGGEPVQVAQDQQREIHEFDFSPDGKYLVFSMMRANHLPGLFLYEIATSQLVPLGGADADSQPQFSADGKSLYFVSQRLEHPLLDEHEFNAFSAQSSTIYVAPLTTTAASPLPVQSDESGPAPKPPAPEHKGDIPANGKVAAIDSYGILARAVPLANVAPGVDTLYVRGKHLLYTTSPLESLDDAKPDGGKAALHSYDLDKRKDETLLEDFGHIAFSADGDFMMFDRHNDWFIAETKAKAETHKLPTTQMIATIDPPQEWAEMFNEAWRLERDFFFNPQMNGTDWAGIHDSYAKLLPLVGSDSDFGYLLGSIQGELGNSHTYAQAARDATTPELRFPTYLIGADFSLDSASGRYRLAHVLRGDNTRPDYRAPLAQPGMNVQDGDYLLAVDGEELRAPTDPYSLFVGKMGPVTLTISSQLAGKRRDILVAPVKSEMSLREQEWIDHNKAVVDRLSHGQIAYIYLSDMEALGMQQFIRQFYTQLDKRAVIIDDRWNGGGNIDEILLERLRRMLDGLSTNREGSPSTMPEQLIVGPKVTLINHYSASNGDMFPFYFREYKLGKLIGTRTWGGVRGIRGMLPLLDGSSITVPEHALYDLKSQWVIENHGVDPDIVVEDEPADLLAGHDRQLETAVSTLMQQIQGQPTALPAHPAWVPPYPPGNPADTHHD</sequence>
<keyword evidence="3 7" id="KW-0963">Cytoplasm</keyword>
<dbReference type="PIRSF" id="PIRSF036421">
    <property type="entry name" value="Tricorn_protease"/>
    <property type="match status" value="1"/>
</dbReference>
<dbReference type="OrthoDB" id="9758793at2"/>
<evidence type="ECO:0000313" key="8">
    <source>
        <dbReference type="EMBL" id="AQS88307.1"/>
    </source>
</evidence>
<evidence type="ECO:0000256" key="3">
    <source>
        <dbReference type="ARBA" id="ARBA00022490"/>
    </source>
</evidence>
<dbReference type="EC" id="3.4.21.-" evidence="7"/>
<name>A0A1U9KRC6_9PROT</name>
<dbReference type="Proteomes" id="UP000188604">
    <property type="component" value="Chromosome"/>
</dbReference>
<dbReference type="Pfam" id="PF14685">
    <property type="entry name" value="PDZ_Tricorn"/>
    <property type="match status" value="1"/>
</dbReference>
<dbReference type="AlphaFoldDB" id="A0A1U9KRC6"/>
<evidence type="ECO:0000256" key="2">
    <source>
        <dbReference type="ARBA" id="ARBA00008524"/>
    </source>
</evidence>
<gene>
    <name evidence="8" type="ORF">A0U93_10515</name>
</gene>
<dbReference type="InterPro" id="IPR029045">
    <property type="entry name" value="ClpP/crotonase-like_dom_sf"/>
</dbReference>
<dbReference type="GO" id="GO:0005737">
    <property type="term" value="C:cytoplasm"/>
    <property type="evidence" value="ECO:0007669"/>
    <property type="project" value="UniProtKB-SubCell"/>
</dbReference>
<dbReference type="SUPFAM" id="SSF82171">
    <property type="entry name" value="DPP6 N-terminal domain-like"/>
    <property type="match status" value="1"/>
</dbReference>
<dbReference type="PANTHER" id="PTHR43253">
    <property type="entry name" value="TRICORN PROTEASE HOMOLOG 2-RELATED"/>
    <property type="match status" value="1"/>
</dbReference>
<dbReference type="Gene3D" id="2.30.42.10">
    <property type="match status" value="1"/>
</dbReference>
<keyword evidence="4 7" id="KW-0645">Protease</keyword>
<dbReference type="EMBL" id="CP014691">
    <property type="protein sequence ID" value="AQS88307.1"/>
    <property type="molecule type" value="Genomic_DNA"/>
</dbReference>